<organism evidence="3 4">
    <name type="scientific">Nocardia xishanensis</name>
    <dbReference type="NCBI Taxonomy" id="238964"/>
    <lineage>
        <taxon>Bacteria</taxon>
        <taxon>Bacillati</taxon>
        <taxon>Actinomycetota</taxon>
        <taxon>Actinomycetes</taxon>
        <taxon>Mycobacteriales</taxon>
        <taxon>Nocardiaceae</taxon>
        <taxon>Nocardia</taxon>
    </lineage>
</organism>
<name>A0ABW7XBP7_9NOCA</name>
<comment type="caution">
    <text evidence="3">The sequence shown here is derived from an EMBL/GenBank/DDBJ whole genome shotgun (WGS) entry which is preliminary data.</text>
</comment>
<dbReference type="PANTHER" id="PTHR30388:SF4">
    <property type="entry name" value="MOLYBDENUM COFACTOR INSERTION CHAPERONE PAOD"/>
    <property type="match status" value="1"/>
</dbReference>
<dbReference type="Gene3D" id="3.40.50.720">
    <property type="entry name" value="NAD(P)-binding Rossmann-like Domain"/>
    <property type="match status" value="1"/>
</dbReference>
<dbReference type="PANTHER" id="PTHR30388">
    <property type="entry name" value="ALDEHYDE OXIDOREDUCTASE MOLYBDENUM COFACTOR ASSEMBLY PROTEIN"/>
    <property type="match status" value="1"/>
</dbReference>
<dbReference type="InterPro" id="IPR052698">
    <property type="entry name" value="MoCofactor_Util/Proc"/>
</dbReference>
<evidence type="ECO:0000259" key="2">
    <source>
        <dbReference type="Pfam" id="PF13478"/>
    </source>
</evidence>
<evidence type="ECO:0000313" key="3">
    <source>
        <dbReference type="EMBL" id="MFI2478565.1"/>
    </source>
</evidence>
<proteinExistence type="predicted"/>
<evidence type="ECO:0000259" key="1">
    <source>
        <dbReference type="Pfam" id="PF02625"/>
    </source>
</evidence>
<reference evidence="3 4" key="1">
    <citation type="submission" date="2024-10" db="EMBL/GenBank/DDBJ databases">
        <title>The Natural Products Discovery Center: Release of the First 8490 Sequenced Strains for Exploring Actinobacteria Biosynthetic Diversity.</title>
        <authorList>
            <person name="Kalkreuter E."/>
            <person name="Kautsar S.A."/>
            <person name="Yang D."/>
            <person name="Bader C.D."/>
            <person name="Teijaro C.N."/>
            <person name="Fluegel L."/>
            <person name="Davis C.M."/>
            <person name="Simpson J.R."/>
            <person name="Lauterbach L."/>
            <person name="Steele A.D."/>
            <person name="Gui C."/>
            <person name="Meng S."/>
            <person name="Li G."/>
            <person name="Viehrig K."/>
            <person name="Ye F."/>
            <person name="Su P."/>
            <person name="Kiefer A.F."/>
            <person name="Nichols A."/>
            <person name="Cepeda A.J."/>
            <person name="Yan W."/>
            <person name="Fan B."/>
            <person name="Jiang Y."/>
            <person name="Adhikari A."/>
            <person name="Zheng C.-J."/>
            <person name="Schuster L."/>
            <person name="Cowan T.M."/>
            <person name="Smanski M.J."/>
            <person name="Chevrette M.G."/>
            <person name="De Carvalho L.P.S."/>
            <person name="Shen B."/>
        </authorList>
    </citation>
    <scope>NUCLEOTIDE SEQUENCE [LARGE SCALE GENOMIC DNA]</scope>
    <source>
        <strain evidence="3 4">NPDC019275</strain>
    </source>
</reference>
<gene>
    <name evidence="3" type="ORF">ACH49W_34870</name>
</gene>
<dbReference type="Proteomes" id="UP001611415">
    <property type="component" value="Unassembled WGS sequence"/>
</dbReference>
<dbReference type="InterPro" id="IPR027051">
    <property type="entry name" value="XdhC_Rossmann_dom"/>
</dbReference>
<keyword evidence="4" id="KW-1185">Reference proteome</keyword>
<sequence length="372" mass="39818">MPEWVDQLLEQHAAGARCALATVIDTFASAPRTPGATMVVTADGEVLGSVSGGCVEAATVATAESVLESGVPTRTTFGIAADDLFDIGLTCGGTIDIFVEKVSDALIEHLRHIQRARMEQRPIALATVISGATSATHLRYENGELIGFGDDRSLGNALRAPIEEVMASGRHALIDLALTGTETLELFVQVFSPAPRMIIFGAVDFARELCRLGKILGYHTTVCDARSSFTTPARFPEADTVVVDQPQRYLASTALNERSVLCVMTHDPKYDIPLLERALRLPVAYVGAMGSRHVSEQRLQQLRDRGVTEQQLGRLHAPIGLDIGGTTPAETAVSIAAEIIATREHRSGLPLTSAHGAIHTKFRSSCLTLQTS</sequence>
<dbReference type="EMBL" id="JBIRYO010000043">
    <property type="protein sequence ID" value="MFI2478565.1"/>
    <property type="molecule type" value="Genomic_DNA"/>
</dbReference>
<dbReference type="Pfam" id="PF13478">
    <property type="entry name" value="XdhC_C"/>
    <property type="match status" value="1"/>
</dbReference>
<evidence type="ECO:0000313" key="4">
    <source>
        <dbReference type="Proteomes" id="UP001611415"/>
    </source>
</evidence>
<feature type="domain" description="XdhC Rossmann" evidence="2">
    <location>
        <begin position="197"/>
        <end position="339"/>
    </location>
</feature>
<feature type="domain" description="XdhC- CoxI" evidence="1">
    <location>
        <begin position="13"/>
        <end position="78"/>
    </location>
</feature>
<dbReference type="InterPro" id="IPR003777">
    <property type="entry name" value="XdhC_CoxI"/>
</dbReference>
<accession>A0ABW7XBP7</accession>
<dbReference type="Pfam" id="PF02625">
    <property type="entry name" value="XdhC_CoxI"/>
    <property type="match status" value="1"/>
</dbReference>
<protein>
    <submittedName>
        <fullName evidence="3">XdhC family protein</fullName>
    </submittedName>
</protein>
<dbReference type="RefSeq" id="WP_397096164.1">
    <property type="nucleotide sequence ID" value="NZ_JBIRYO010000043.1"/>
</dbReference>